<evidence type="ECO:0000256" key="3">
    <source>
        <dbReference type="ARBA" id="ARBA00022643"/>
    </source>
</evidence>
<dbReference type="GO" id="GO:0016491">
    <property type="term" value="F:oxidoreductase activity"/>
    <property type="evidence" value="ECO:0007669"/>
    <property type="project" value="UniProtKB-KW"/>
</dbReference>
<keyword evidence="2" id="KW-0285">Flavoprotein</keyword>
<dbReference type="SUPFAM" id="SSF51395">
    <property type="entry name" value="FMN-linked oxidoreductases"/>
    <property type="match status" value="1"/>
</dbReference>
<dbReference type="CDD" id="cd04733">
    <property type="entry name" value="OYE_like_2_FMN"/>
    <property type="match status" value="1"/>
</dbReference>
<dbReference type="Pfam" id="PF00724">
    <property type="entry name" value="Oxidored_FMN"/>
    <property type="match status" value="1"/>
</dbReference>
<reference evidence="6 7" key="2">
    <citation type="journal article" date="2017" name="Sci. Rep.">
        <title>A mobile pathogenicity chromosome in Fusarium oxysporum for infection of multiple cucurbit species.</title>
        <authorList>
            <person name="van Dam P."/>
            <person name="Fokkens L."/>
            <person name="Ayukawa Y."/>
            <person name="van der Gragt M."/>
            <person name="Ter Horst A."/>
            <person name="Brankovics B."/>
            <person name="Houterman P.M."/>
            <person name="Arie T."/>
            <person name="Rep M."/>
        </authorList>
    </citation>
    <scope>NUCLEOTIDE SEQUENCE [LARGE SCALE GENOMIC DNA]</scope>
    <source>
        <strain evidence="6 7">Forc016</strain>
    </source>
</reference>
<dbReference type="InterPro" id="IPR001155">
    <property type="entry name" value="OxRdtase_FMN_N"/>
</dbReference>
<evidence type="ECO:0000313" key="7">
    <source>
        <dbReference type="Proteomes" id="UP000219602"/>
    </source>
</evidence>
<dbReference type="Gene3D" id="3.20.20.70">
    <property type="entry name" value="Aldolase class I"/>
    <property type="match status" value="1"/>
</dbReference>
<evidence type="ECO:0000256" key="4">
    <source>
        <dbReference type="ARBA" id="ARBA00023002"/>
    </source>
</evidence>
<dbReference type="InterPro" id="IPR051799">
    <property type="entry name" value="NADH_flavin_oxidoreductase"/>
</dbReference>
<comment type="caution">
    <text evidence="6">The sequence shown here is derived from an EMBL/GenBank/DDBJ whole genome shotgun (WGS) entry which is preliminary data.</text>
</comment>
<evidence type="ECO:0000259" key="5">
    <source>
        <dbReference type="Pfam" id="PF00724"/>
    </source>
</evidence>
<reference evidence="6 7" key="1">
    <citation type="journal article" date="2016" name="Environ. Microbiol.">
        <title>Effector profiles distinguish formae speciales of Fusarium oxysporum.</title>
        <authorList>
            <person name="van Dam P."/>
            <person name="Fokkens L."/>
            <person name="Schmidt S.M."/>
            <person name="Linmans J.H."/>
            <person name="Kistler H.C."/>
            <person name="Ma L.J."/>
            <person name="Rep M."/>
        </authorList>
    </citation>
    <scope>NUCLEOTIDE SEQUENCE [LARGE SCALE GENOMIC DNA]</scope>
    <source>
        <strain evidence="6 7">Forc016</strain>
    </source>
</reference>
<organism evidence="6 7">
    <name type="scientific">Fusarium oxysporum f. sp. radicis-cucumerinum</name>
    <dbReference type="NCBI Taxonomy" id="327505"/>
    <lineage>
        <taxon>Eukaryota</taxon>
        <taxon>Fungi</taxon>
        <taxon>Dikarya</taxon>
        <taxon>Ascomycota</taxon>
        <taxon>Pezizomycotina</taxon>
        <taxon>Sordariomycetes</taxon>
        <taxon>Hypocreomycetidae</taxon>
        <taxon>Hypocreales</taxon>
        <taxon>Nectriaceae</taxon>
        <taxon>Fusarium</taxon>
        <taxon>Fusarium oxysporum species complex</taxon>
    </lineage>
</organism>
<comment type="similarity">
    <text evidence="1">Belongs to the NADH:flavin oxidoreductase/NADH oxidase family.</text>
</comment>
<accession>A0A2H3G8K5</accession>
<keyword evidence="3" id="KW-0288">FMN</keyword>
<evidence type="ECO:0000313" key="6">
    <source>
        <dbReference type="EMBL" id="PCD22013.1"/>
    </source>
</evidence>
<dbReference type="PANTHER" id="PTHR43656">
    <property type="entry name" value="BINDING OXIDOREDUCTASE, PUTATIVE (AFU_ORTHOLOGUE AFUA_2G08260)-RELATED"/>
    <property type="match status" value="1"/>
</dbReference>
<dbReference type="GO" id="GO:0010181">
    <property type="term" value="F:FMN binding"/>
    <property type="evidence" value="ECO:0007669"/>
    <property type="project" value="InterPro"/>
</dbReference>
<dbReference type="PANTHER" id="PTHR43656:SF5">
    <property type="entry name" value="NADH:FLAVIN OXIDOREDUCTASE_NADH OXIDASE N-TERMINAL DOMAIN-CONTAINING PROTEIN"/>
    <property type="match status" value="1"/>
</dbReference>
<name>A0A2H3G8K5_FUSOX</name>
<sequence length="448" mass="49460">MPPTRIEVMQATMVDPTPLSAPLVFEFSGRTSRNRFLKAAISERLATWDHIHVKNRGIPTKGLVDVYRRWGEGGFGIIVTSNVMIEYDQLEAEGNLIIPRGTTFAGRRFEAFKDLAHNAKKKGSLIIAQLSHPGRQVESSINKNPISASDIQLKGLVMGKMFEKPRPLERRDLDAVLEGFAHAAEYCYKAGFDGVQLHAAHGYLLAQFLAPSTNHRTDEYGGSLTNRARLTLDIAEAIRARVPKSFILAIKLNSVEFQHGGFSTDDCKQLCSALEKQGFDFIELSGGTYECLGFSHTRESTKKREAFFLNFAETILPALSKSKTYLTGGLRTITGMLEAVGAVDGIGLGRPICDEFDLPNKLLNLEAGSAIKSLIDKDDFALSAIAAGTQIRLVSQGKDPLDLSQPENLTKFKISMQKWIQNRSLDKENHMYGYVDIIDTGSEGQSML</sequence>
<proteinExistence type="inferred from homology"/>
<keyword evidence="4" id="KW-0560">Oxidoreductase</keyword>
<gene>
    <name evidence="6" type="ORF">AU210_015815</name>
</gene>
<dbReference type="STRING" id="327505.A0A2H3G8K5"/>
<evidence type="ECO:0000256" key="2">
    <source>
        <dbReference type="ARBA" id="ARBA00022630"/>
    </source>
</evidence>
<protein>
    <recommendedName>
        <fullName evidence="5">NADH:flavin oxidoreductase/NADH oxidase N-terminal domain-containing protein</fullName>
    </recommendedName>
</protein>
<dbReference type="InterPro" id="IPR013785">
    <property type="entry name" value="Aldolase_TIM"/>
</dbReference>
<feature type="domain" description="NADH:flavin oxidoreductase/NADH oxidase N-terminal" evidence="5">
    <location>
        <begin position="55"/>
        <end position="293"/>
    </location>
</feature>
<evidence type="ECO:0000256" key="1">
    <source>
        <dbReference type="ARBA" id="ARBA00005979"/>
    </source>
</evidence>
<dbReference type="AlphaFoldDB" id="A0A2H3G8K5"/>
<dbReference type="EMBL" id="MABQ02000012">
    <property type="protein sequence ID" value="PCD22013.1"/>
    <property type="molecule type" value="Genomic_DNA"/>
</dbReference>
<dbReference type="Proteomes" id="UP000219602">
    <property type="component" value="Chromosome RC"/>
</dbReference>